<dbReference type="AlphaFoldDB" id="A0A2G2XUU4"/>
<dbReference type="Gramene" id="PHT61209">
    <property type="protein sequence ID" value="PHT61209"/>
    <property type="gene ID" value="T459_34942"/>
</dbReference>
<dbReference type="GO" id="GO:0005852">
    <property type="term" value="C:eukaryotic translation initiation factor 3 complex"/>
    <property type="evidence" value="ECO:0007669"/>
    <property type="project" value="InterPro"/>
</dbReference>
<reference evidence="1 2" key="1">
    <citation type="journal article" date="2014" name="Nat. Genet.">
        <title>Genome sequence of the hot pepper provides insights into the evolution of pungency in Capsicum species.</title>
        <authorList>
            <person name="Kim S."/>
            <person name="Park M."/>
            <person name="Yeom S.I."/>
            <person name="Kim Y.M."/>
            <person name="Lee J.M."/>
            <person name="Lee H.A."/>
            <person name="Seo E."/>
            <person name="Choi J."/>
            <person name="Cheong K."/>
            <person name="Kim K.T."/>
            <person name="Jung K."/>
            <person name="Lee G.W."/>
            <person name="Oh S.K."/>
            <person name="Bae C."/>
            <person name="Kim S.B."/>
            <person name="Lee H.Y."/>
            <person name="Kim S.Y."/>
            <person name="Kim M.S."/>
            <person name="Kang B.C."/>
            <person name="Jo Y.D."/>
            <person name="Yang H.B."/>
            <person name="Jeong H.J."/>
            <person name="Kang W.H."/>
            <person name="Kwon J.K."/>
            <person name="Shin C."/>
            <person name="Lim J.Y."/>
            <person name="Park J.H."/>
            <person name="Huh J.H."/>
            <person name="Kim J.S."/>
            <person name="Kim B.D."/>
            <person name="Cohen O."/>
            <person name="Paran I."/>
            <person name="Suh M.C."/>
            <person name="Lee S.B."/>
            <person name="Kim Y.K."/>
            <person name="Shin Y."/>
            <person name="Noh S.J."/>
            <person name="Park J."/>
            <person name="Seo Y.S."/>
            <person name="Kwon S.Y."/>
            <person name="Kim H.A."/>
            <person name="Park J.M."/>
            <person name="Kim H.J."/>
            <person name="Choi S.B."/>
            <person name="Bosland P.W."/>
            <person name="Reeves G."/>
            <person name="Jo S.H."/>
            <person name="Lee B.W."/>
            <person name="Cho H.T."/>
            <person name="Choi H.S."/>
            <person name="Lee M.S."/>
            <person name="Yu Y."/>
            <person name="Do Choi Y."/>
            <person name="Park B.S."/>
            <person name="van Deynze A."/>
            <person name="Ashrafi H."/>
            <person name="Hill T."/>
            <person name="Kim W.T."/>
            <person name="Pai H.S."/>
            <person name="Ahn H.K."/>
            <person name="Yeam I."/>
            <person name="Giovannoni J.J."/>
            <person name="Rose J.K."/>
            <person name="Sorensen I."/>
            <person name="Lee S.J."/>
            <person name="Kim R.W."/>
            <person name="Choi I.Y."/>
            <person name="Choi B.S."/>
            <person name="Lim J.S."/>
            <person name="Lee Y.H."/>
            <person name="Choi D."/>
        </authorList>
    </citation>
    <scope>NUCLEOTIDE SEQUENCE [LARGE SCALE GENOMIC DNA]</scope>
    <source>
        <strain evidence="2">cv. CM334</strain>
    </source>
</reference>
<protein>
    <submittedName>
        <fullName evidence="1">Uncharacterized protein</fullName>
    </submittedName>
</protein>
<proteinExistence type="predicted"/>
<dbReference type="PANTHER" id="PTHR13937">
    <property type="entry name" value="EUKARYOTIC TRANSLATION INITATION FACTOR 3, SUBUNIT 8 EIF3S8 -RELATED"/>
    <property type="match status" value="1"/>
</dbReference>
<comment type="caution">
    <text evidence="1">The sequence shown here is derived from an EMBL/GenBank/DDBJ whole genome shotgun (WGS) entry which is preliminary data.</text>
</comment>
<dbReference type="STRING" id="4072.A0A2G2XUU4"/>
<organism evidence="1 2">
    <name type="scientific">Capsicum annuum</name>
    <name type="common">Capsicum pepper</name>
    <dbReference type="NCBI Taxonomy" id="4072"/>
    <lineage>
        <taxon>Eukaryota</taxon>
        <taxon>Viridiplantae</taxon>
        <taxon>Streptophyta</taxon>
        <taxon>Embryophyta</taxon>
        <taxon>Tracheophyta</taxon>
        <taxon>Spermatophyta</taxon>
        <taxon>Magnoliopsida</taxon>
        <taxon>eudicotyledons</taxon>
        <taxon>Gunneridae</taxon>
        <taxon>Pentapetalae</taxon>
        <taxon>asterids</taxon>
        <taxon>lamiids</taxon>
        <taxon>Solanales</taxon>
        <taxon>Solanaceae</taxon>
        <taxon>Solanoideae</taxon>
        <taxon>Capsiceae</taxon>
        <taxon>Capsicum</taxon>
    </lineage>
</organism>
<keyword evidence="2" id="KW-1185">Reference proteome</keyword>
<dbReference type="GO" id="GO:0003723">
    <property type="term" value="F:RNA binding"/>
    <property type="evidence" value="ECO:0007669"/>
    <property type="project" value="InterPro"/>
</dbReference>
<evidence type="ECO:0000313" key="1">
    <source>
        <dbReference type="EMBL" id="PHT61209.1"/>
    </source>
</evidence>
<dbReference type="GO" id="GO:0031369">
    <property type="term" value="F:translation initiation factor binding"/>
    <property type="evidence" value="ECO:0007669"/>
    <property type="project" value="InterPro"/>
</dbReference>
<name>A0A2G2XUU4_CAPAN</name>
<gene>
    <name evidence="1" type="ORF">T459_34942</name>
</gene>
<accession>A0A2G2XUU4</accession>
<sequence length="107" mass="12743">MLLEVPNMTANSHDVNRRVVNKNFRRYLEISERQTFTGPHKNIRDHIITATQAFKQRDLQKAFDVIKSLDMWRNLKNKDSVLETLTAKIKEDTLRTYFFPYFLLAIL</sequence>
<reference evidence="1 2" key="2">
    <citation type="journal article" date="2017" name="Genome Biol.">
        <title>New reference genome sequences of hot pepper reveal the massive evolution of plant disease-resistance genes by retroduplication.</title>
        <authorList>
            <person name="Kim S."/>
            <person name="Park J."/>
            <person name="Yeom S.I."/>
            <person name="Kim Y.M."/>
            <person name="Seo E."/>
            <person name="Kim K.T."/>
            <person name="Kim M.S."/>
            <person name="Lee J.M."/>
            <person name="Cheong K."/>
            <person name="Shin H.S."/>
            <person name="Kim S.B."/>
            <person name="Han K."/>
            <person name="Lee J."/>
            <person name="Park M."/>
            <person name="Lee H.A."/>
            <person name="Lee H.Y."/>
            <person name="Lee Y."/>
            <person name="Oh S."/>
            <person name="Lee J.H."/>
            <person name="Choi E."/>
            <person name="Choi E."/>
            <person name="Lee S.E."/>
            <person name="Jeon J."/>
            <person name="Kim H."/>
            <person name="Choi G."/>
            <person name="Song H."/>
            <person name="Lee J."/>
            <person name="Lee S.C."/>
            <person name="Kwon J.K."/>
            <person name="Lee H.Y."/>
            <person name="Koo N."/>
            <person name="Hong Y."/>
            <person name="Kim R.W."/>
            <person name="Kang W.H."/>
            <person name="Huh J.H."/>
            <person name="Kang B.C."/>
            <person name="Yang T.J."/>
            <person name="Lee Y.H."/>
            <person name="Bennetzen J.L."/>
            <person name="Choi D."/>
        </authorList>
    </citation>
    <scope>NUCLEOTIDE SEQUENCE [LARGE SCALE GENOMIC DNA]</scope>
    <source>
        <strain evidence="2">cv. CM334</strain>
    </source>
</reference>
<evidence type="ECO:0000313" key="2">
    <source>
        <dbReference type="Proteomes" id="UP000222542"/>
    </source>
</evidence>
<dbReference type="GO" id="GO:0003743">
    <property type="term" value="F:translation initiation factor activity"/>
    <property type="evidence" value="ECO:0007669"/>
    <property type="project" value="InterPro"/>
</dbReference>
<dbReference type="PANTHER" id="PTHR13937:SF10">
    <property type="entry name" value="EUKARYOTIC TRANSLATION INITIATION FACTOR 3 SUBUNIT C"/>
    <property type="match status" value="1"/>
</dbReference>
<dbReference type="InterPro" id="IPR027516">
    <property type="entry name" value="EIF3C"/>
</dbReference>
<dbReference type="Proteomes" id="UP000222542">
    <property type="component" value="Unassembled WGS sequence"/>
</dbReference>
<dbReference type="EMBL" id="AYRZ02000208">
    <property type="protein sequence ID" value="PHT61209.1"/>
    <property type="molecule type" value="Genomic_DNA"/>
</dbReference>